<dbReference type="Gene3D" id="1.10.1740.10">
    <property type="match status" value="1"/>
</dbReference>
<dbReference type="SUPFAM" id="SSF88946">
    <property type="entry name" value="Sigma2 domain of RNA polymerase sigma factors"/>
    <property type="match status" value="1"/>
</dbReference>
<evidence type="ECO:0000256" key="2">
    <source>
        <dbReference type="ARBA" id="ARBA00023015"/>
    </source>
</evidence>
<sequence length="198" mass="22906">MDSNHISDTYIIAAIQANDQSAFRLLYDKYWKDLYLRARKGVDEDEAKDMIQEVMLSVWNRRHHIKALEKDDLGKYLFTALKYRIISFYANTSGQIKKAQLLEIPLDTAPDILLENKELKTVIEAEVKRMPGKMQQIFRMSRDENFSVADIAAQLNLSEQTVKNQIGQALKRLRNTVIHHHEGDWVVPVLVICYLSAS</sequence>
<dbReference type="InterPro" id="IPR013324">
    <property type="entry name" value="RNA_pol_sigma_r3/r4-like"/>
</dbReference>
<dbReference type="Gene3D" id="1.10.10.10">
    <property type="entry name" value="Winged helix-like DNA-binding domain superfamily/Winged helix DNA-binding domain"/>
    <property type="match status" value="1"/>
</dbReference>
<dbReference type="InterPro" id="IPR036388">
    <property type="entry name" value="WH-like_DNA-bd_sf"/>
</dbReference>
<evidence type="ECO:0000256" key="4">
    <source>
        <dbReference type="ARBA" id="ARBA00023163"/>
    </source>
</evidence>
<dbReference type="EMBL" id="JACHCE010000004">
    <property type="protein sequence ID" value="MBB5636823.1"/>
    <property type="molecule type" value="Genomic_DNA"/>
</dbReference>
<dbReference type="Pfam" id="PF08281">
    <property type="entry name" value="Sigma70_r4_2"/>
    <property type="match status" value="1"/>
</dbReference>
<dbReference type="InterPro" id="IPR013325">
    <property type="entry name" value="RNA_pol_sigma_r2"/>
</dbReference>
<dbReference type="InterPro" id="IPR013249">
    <property type="entry name" value="RNA_pol_sigma70_r4_t2"/>
</dbReference>
<keyword evidence="3" id="KW-0731">Sigma factor</keyword>
<feature type="domain" description="RNA polymerase sigma factor 70 region 4 type 2" evidence="5">
    <location>
        <begin position="124"/>
        <end position="173"/>
    </location>
</feature>
<keyword evidence="2" id="KW-0805">Transcription regulation</keyword>
<dbReference type="GO" id="GO:0016987">
    <property type="term" value="F:sigma factor activity"/>
    <property type="evidence" value="ECO:0007669"/>
    <property type="project" value="UniProtKB-KW"/>
</dbReference>
<dbReference type="RefSeq" id="WP_183882730.1">
    <property type="nucleotide sequence ID" value="NZ_JACHCE010000004.1"/>
</dbReference>
<gene>
    <name evidence="6" type="ORF">HDE68_002736</name>
</gene>
<accession>A0A7W8ZMY9</accession>
<dbReference type="Proteomes" id="UP000537204">
    <property type="component" value="Unassembled WGS sequence"/>
</dbReference>
<evidence type="ECO:0000256" key="3">
    <source>
        <dbReference type="ARBA" id="ARBA00023082"/>
    </source>
</evidence>
<keyword evidence="4" id="KW-0804">Transcription</keyword>
<dbReference type="AlphaFoldDB" id="A0A7W8ZMY9"/>
<name>A0A7W8ZMY9_9SPHI</name>
<dbReference type="GO" id="GO:0003677">
    <property type="term" value="F:DNA binding"/>
    <property type="evidence" value="ECO:0007669"/>
    <property type="project" value="InterPro"/>
</dbReference>
<dbReference type="NCBIfam" id="TIGR02937">
    <property type="entry name" value="sigma70-ECF"/>
    <property type="match status" value="1"/>
</dbReference>
<comment type="similarity">
    <text evidence="1">Belongs to the sigma-70 factor family. ECF subfamily.</text>
</comment>
<dbReference type="SUPFAM" id="SSF88659">
    <property type="entry name" value="Sigma3 and sigma4 domains of RNA polymerase sigma factors"/>
    <property type="match status" value="1"/>
</dbReference>
<evidence type="ECO:0000259" key="5">
    <source>
        <dbReference type="Pfam" id="PF08281"/>
    </source>
</evidence>
<evidence type="ECO:0000313" key="6">
    <source>
        <dbReference type="EMBL" id="MBB5636823.1"/>
    </source>
</evidence>
<dbReference type="PANTHER" id="PTHR43133">
    <property type="entry name" value="RNA POLYMERASE ECF-TYPE SIGMA FACTO"/>
    <property type="match status" value="1"/>
</dbReference>
<evidence type="ECO:0000313" key="7">
    <source>
        <dbReference type="Proteomes" id="UP000537204"/>
    </source>
</evidence>
<proteinExistence type="inferred from homology"/>
<dbReference type="InterPro" id="IPR014284">
    <property type="entry name" value="RNA_pol_sigma-70_dom"/>
</dbReference>
<protein>
    <submittedName>
        <fullName evidence="6">RNA polymerase sigma-70 factor (ECF subfamily)</fullName>
    </submittedName>
</protein>
<dbReference type="GO" id="GO:0006352">
    <property type="term" value="P:DNA-templated transcription initiation"/>
    <property type="evidence" value="ECO:0007669"/>
    <property type="project" value="InterPro"/>
</dbReference>
<dbReference type="InterPro" id="IPR039425">
    <property type="entry name" value="RNA_pol_sigma-70-like"/>
</dbReference>
<dbReference type="PANTHER" id="PTHR43133:SF46">
    <property type="entry name" value="RNA POLYMERASE SIGMA-70 FACTOR ECF SUBFAMILY"/>
    <property type="match status" value="1"/>
</dbReference>
<comment type="caution">
    <text evidence="6">The sequence shown here is derived from an EMBL/GenBank/DDBJ whole genome shotgun (WGS) entry which is preliminary data.</text>
</comment>
<organism evidence="6 7">
    <name type="scientific">Pedobacter cryoconitis</name>
    <dbReference type="NCBI Taxonomy" id="188932"/>
    <lineage>
        <taxon>Bacteria</taxon>
        <taxon>Pseudomonadati</taxon>
        <taxon>Bacteroidota</taxon>
        <taxon>Sphingobacteriia</taxon>
        <taxon>Sphingobacteriales</taxon>
        <taxon>Sphingobacteriaceae</taxon>
        <taxon>Pedobacter</taxon>
    </lineage>
</organism>
<reference evidence="6 7" key="1">
    <citation type="submission" date="2020-08" db="EMBL/GenBank/DDBJ databases">
        <title>Genomic Encyclopedia of Type Strains, Phase IV (KMG-V): Genome sequencing to study the core and pangenomes of soil and plant-associated prokaryotes.</title>
        <authorList>
            <person name="Whitman W."/>
        </authorList>
    </citation>
    <scope>NUCLEOTIDE SEQUENCE [LARGE SCALE GENOMIC DNA]</scope>
    <source>
        <strain evidence="6 7">S3M1</strain>
    </source>
</reference>
<evidence type="ECO:0000256" key="1">
    <source>
        <dbReference type="ARBA" id="ARBA00010641"/>
    </source>
</evidence>